<reference evidence="7" key="1">
    <citation type="submission" date="2011-04" db="EMBL/GenBank/DDBJ databases">
        <title>The complete genome of Treponema brennaborense DSM 12168.</title>
        <authorList>
            <person name="Lucas S."/>
            <person name="Han J."/>
            <person name="Lapidus A."/>
            <person name="Bruce D."/>
            <person name="Goodwin L."/>
            <person name="Pitluck S."/>
            <person name="Peters L."/>
            <person name="Kyrpides N."/>
            <person name="Mavromatis K."/>
            <person name="Ivanova N."/>
            <person name="Mikhailova N."/>
            <person name="Pagani I."/>
            <person name="Teshima H."/>
            <person name="Detter J.C."/>
            <person name="Tapia R."/>
            <person name="Han C."/>
            <person name="Land M."/>
            <person name="Hauser L."/>
            <person name="Markowitz V."/>
            <person name="Cheng J.-F."/>
            <person name="Hugenholtz P."/>
            <person name="Woyke T."/>
            <person name="Wu D."/>
            <person name="Gronow S."/>
            <person name="Wellnitz S."/>
            <person name="Brambilla E."/>
            <person name="Klenk H.-P."/>
            <person name="Eisen J.A."/>
        </authorList>
    </citation>
    <scope>NUCLEOTIDE SEQUENCE [LARGE SCALE GENOMIC DNA]</scope>
    <source>
        <strain evidence="7">DSM 12168 / CIP 105900 / DD5/3</strain>
    </source>
</reference>
<proteinExistence type="predicted"/>
<feature type="domain" description="Translocation and assembly module TamB C-terminal" evidence="5">
    <location>
        <begin position="997"/>
        <end position="1379"/>
    </location>
</feature>
<evidence type="ECO:0000259" key="5">
    <source>
        <dbReference type="Pfam" id="PF04357"/>
    </source>
</evidence>
<sequence>MKSQIVKISISSVLFIALLFTALILVRPLCVAFERQLTDYRTTALRLLEEKTGLRLSYASISPSILSAFKIKGVAFYDAETGVPVLEIDRAVLSYKIGALLRGRFDTAFTKLTVNGIALEYDAMINYRIIEKLLALVSSRTETETQQSPVVSGAFNLSIPFDIEVKNISLHYSDASVDARVVFKSADIKSMQQGSLLSVSVNAKASAVLSAALLAKLPAKVASALGPVSASFQFDAAVTPDLDGSSAKIKVLSLNSGSYSLARTGLFAEYKDGSVKLASMQNALPFFVNMEITPDTGDFAVRVETDNFDPFTWIGVKSAPPIVNRIRGSLISGLYEFSYSGDSRSFQYRAAGHTRLSARLVPGDMTVAYEVSGDKTDVALRSVRVTSRSAEFSMEGSFHIPTLQPSGTAFLDHYVLPNGGTVSAELYIDPLERGFMCFVPQLYLDDRSFTALQLTVIPDPKTKSADFSFEVSDYSHADFEAPGVLTLDGSFIGGETPYVQSRISISNFFLDTAITAGAFFMNRQTQDSLRSAAAFLSPYVLTNEFYVATDFSTVTYNVPYSIIANTVRDQEFLVFSVTGNESSVHVSKFDLLYAGQSVQASFDADIADDFYDMFFTADLAVNSIPYSLSGSFVPGSWIGVTGDYGLDAAFTFGSSVQNRGVSGSLKMDNLPLALGKSVLSVSLDTAINFPYMDSFTVDVNRFELTEATNRLGFAPHVSLSGQINRFGFMLNSLGYSDTVSLLEGSGGIMWNLSESGLDSASLDIALSNPLSSEAYSVNATLSNPEHKPFSAASVLSDFYFSSQISVSSFPMARVRKLQSAADVCSGTIVAMGSLENPFVSVQVDTSSVSVGGVPVVFSGGARLDDGTFFIDSANVSYGRHHVSDIAADFDVASFAGSLTARYDGALATVYTVAAPFKITLSGGDSAEKSAGILSALNAGVPDVFAVELEAELGGSVFETPETVKLSLLRSPGRFDIYSSGDLGINGSLSDGGAVLLTLDGRFPLHGTVSGTIRETNLDVDLRNMSADLASFRNLVSFPFITLYGGALSGNAHVGGFVADPEFSGVFRVKNMDLNCPDFVTEHITAADVRIAIVDNELRIDNTAFKVKNGSVVLDLSLVLDRWRLDHLSLGIKTPQNVMIPANISAPPVNVVGMSTCDLSIYVTLDSATVSGSFFADNVEVAISTDTLASKSGAEPSTFDVNLDFNVTTGQRVQIVFSPLLRGLVEPNTDLLFQYDSAASDFVFKGDVVLRGGEILYLSRNFYLREGRIVFNEMNGSFDPRLTVRAEIRERDAEGEPVRIILSAENQRLSEFNPTYSSSPPKSELELMSMLGQAFTGDIRSGWDALLTGVDYGFQIFALSKVENALRDLLNFDIFSIRTMGVQKILKQWLNVGSDGKVQTIGNLFDNTTVYIGKYFGSSIYADALLHFTYDESRTSGGNTTSGLVFQPEIGLEMDSPFATIRWSIAPEIGTTQHLWVPATSISLSWKFVF</sequence>
<comment type="subcellular location">
    <subcellularLocation>
        <location evidence="1">Membrane</location>
        <topology evidence="1">Single-pass membrane protein</topology>
    </subcellularLocation>
</comment>
<accession>F4LPL2</accession>
<dbReference type="Proteomes" id="UP000006546">
    <property type="component" value="Chromosome"/>
</dbReference>
<keyword evidence="7" id="KW-1185">Reference proteome</keyword>
<evidence type="ECO:0000256" key="3">
    <source>
        <dbReference type="ARBA" id="ARBA00022989"/>
    </source>
</evidence>
<dbReference type="GO" id="GO:0005886">
    <property type="term" value="C:plasma membrane"/>
    <property type="evidence" value="ECO:0007669"/>
    <property type="project" value="InterPro"/>
</dbReference>
<protein>
    <recommendedName>
        <fullName evidence="5">Translocation and assembly module TamB C-terminal domain-containing protein</fullName>
    </recommendedName>
</protein>
<dbReference type="Pfam" id="PF04357">
    <property type="entry name" value="TamB"/>
    <property type="match status" value="1"/>
</dbReference>
<evidence type="ECO:0000313" key="7">
    <source>
        <dbReference type="Proteomes" id="UP000006546"/>
    </source>
</evidence>
<evidence type="ECO:0000256" key="1">
    <source>
        <dbReference type="ARBA" id="ARBA00004167"/>
    </source>
</evidence>
<keyword evidence="4" id="KW-0472">Membrane</keyword>
<keyword evidence="3" id="KW-1133">Transmembrane helix</keyword>
<dbReference type="RefSeq" id="WP_013758713.1">
    <property type="nucleotide sequence ID" value="NC_015500.1"/>
</dbReference>
<dbReference type="OrthoDB" id="354433at2"/>
<dbReference type="eggNOG" id="COG2911">
    <property type="taxonomic scope" value="Bacteria"/>
</dbReference>
<evidence type="ECO:0000256" key="2">
    <source>
        <dbReference type="ARBA" id="ARBA00022692"/>
    </source>
</evidence>
<evidence type="ECO:0000313" key="6">
    <source>
        <dbReference type="EMBL" id="AEE17008.1"/>
    </source>
</evidence>
<dbReference type="EMBL" id="CP002696">
    <property type="protein sequence ID" value="AEE17008.1"/>
    <property type="molecule type" value="Genomic_DNA"/>
</dbReference>
<keyword evidence="2" id="KW-0812">Transmembrane</keyword>
<dbReference type="HOGENOM" id="CLU_004913_0_0_12"/>
<gene>
    <name evidence="6" type="ordered locus">Trebr_1585</name>
</gene>
<organism evidence="6 7">
    <name type="scientific">Treponema brennaborense (strain DSM 12168 / CIP 105900 / DD5/3)</name>
    <dbReference type="NCBI Taxonomy" id="906968"/>
    <lineage>
        <taxon>Bacteria</taxon>
        <taxon>Pseudomonadati</taxon>
        <taxon>Spirochaetota</taxon>
        <taxon>Spirochaetia</taxon>
        <taxon>Spirochaetales</taxon>
        <taxon>Treponemataceae</taxon>
        <taxon>Treponema</taxon>
    </lineage>
</organism>
<evidence type="ECO:0000256" key="4">
    <source>
        <dbReference type="ARBA" id="ARBA00023136"/>
    </source>
</evidence>
<dbReference type="GO" id="GO:0009306">
    <property type="term" value="P:protein secretion"/>
    <property type="evidence" value="ECO:0007669"/>
    <property type="project" value="InterPro"/>
</dbReference>
<name>F4LPL2_TREBD</name>
<dbReference type="InterPro" id="IPR007452">
    <property type="entry name" value="TamB_C"/>
</dbReference>
<dbReference type="KEGG" id="tbe:Trebr_1585"/>
<dbReference type="STRING" id="906968.Trebr_1585"/>